<dbReference type="InterPro" id="IPR035892">
    <property type="entry name" value="C2_domain_sf"/>
</dbReference>
<name>A0A8J1KKD9_XENLA</name>
<dbReference type="SUPFAM" id="SSF49562">
    <property type="entry name" value="C2 domain (Calcium/lipid-binding domain, CaLB)"/>
    <property type="match status" value="1"/>
</dbReference>
<dbReference type="Pfam" id="PF00168">
    <property type="entry name" value="C2"/>
    <property type="match status" value="1"/>
</dbReference>
<feature type="domain" description="C2" evidence="1">
    <location>
        <begin position="22"/>
        <end position="66"/>
    </location>
</feature>
<accession>A0A8J1KKD9</accession>
<dbReference type="GeneID" id="121393398"/>
<keyword evidence="2" id="KW-1185">Reference proteome</keyword>
<dbReference type="GO" id="GO:0008429">
    <property type="term" value="F:phosphatidylethanolamine binding"/>
    <property type="evidence" value="ECO:0007669"/>
    <property type="project" value="TreeGrafter"/>
</dbReference>
<dbReference type="OrthoDB" id="1029639at2759"/>
<evidence type="ECO:0000259" key="1">
    <source>
        <dbReference type="Pfam" id="PF00168"/>
    </source>
</evidence>
<dbReference type="Proteomes" id="UP000186698">
    <property type="component" value="Chromosome 4S"/>
</dbReference>
<evidence type="ECO:0000313" key="2">
    <source>
        <dbReference type="Proteomes" id="UP000186698"/>
    </source>
</evidence>
<dbReference type="InterPro" id="IPR051634">
    <property type="entry name" value="Extended_Synaptotagmin"/>
</dbReference>
<dbReference type="KEGG" id="xla:121393398"/>
<dbReference type="Gene3D" id="2.60.40.150">
    <property type="entry name" value="C2 domain"/>
    <property type="match status" value="1"/>
</dbReference>
<protein>
    <submittedName>
        <fullName evidence="3">Extended synaptotagmin-2-like</fullName>
    </submittedName>
</protein>
<dbReference type="GO" id="GO:0035091">
    <property type="term" value="F:phosphatidylinositol binding"/>
    <property type="evidence" value="ECO:0007669"/>
    <property type="project" value="TreeGrafter"/>
</dbReference>
<evidence type="ECO:0000313" key="3">
    <source>
        <dbReference type="RefSeq" id="XP_041417782.1"/>
    </source>
</evidence>
<gene>
    <name evidence="3" type="primary">LOC121393398</name>
</gene>
<dbReference type="GO" id="GO:0005789">
    <property type="term" value="C:endoplasmic reticulum membrane"/>
    <property type="evidence" value="ECO:0007669"/>
    <property type="project" value="TreeGrafter"/>
</dbReference>
<dbReference type="GO" id="GO:0005509">
    <property type="term" value="F:calcium ion binding"/>
    <property type="evidence" value="ECO:0007669"/>
    <property type="project" value="TreeGrafter"/>
</dbReference>
<dbReference type="PANTHER" id="PTHR45761:SF10">
    <property type="entry name" value="EXTENDED SYNAPTOTAGMIN-1-LIKE"/>
    <property type="match status" value="1"/>
</dbReference>
<dbReference type="RefSeq" id="XP_041417782.1">
    <property type="nucleotide sequence ID" value="XM_041561848.1"/>
</dbReference>
<reference evidence="3" key="1">
    <citation type="submission" date="2025-08" db="UniProtKB">
        <authorList>
            <consortium name="RefSeq"/>
        </authorList>
    </citation>
    <scope>IDENTIFICATION</scope>
    <source>
        <strain evidence="3">J_2021</strain>
        <tissue evidence="3">Erythrocytes</tissue>
    </source>
</reference>
<proteinExistence type="predicted"/>
<dbReference type="AlphaFoldDB" id="A0A8J1KKD9"/>
<dbReference type="InterPro" id="IPR000008">
    <property type="entry name" value="C2_dom"/>
</dbReference>
<sequence>MQQIFPYLMSPHCMFYSQILFSDLPGQEIEFEVLDKNVQRDDSLGSCKIAVPHVLKKKFIDKWIRLDNVKSGELHIKVETLKLFSDRDKLQKVKSLFLLI</sequence>
<organism evidence="2 3">
    <name type="scientific">Xenopus laevis</name>
    <name type="common">African clawed frog</name>
    <dbReference type="NCBI Taxonomy" id="8355"/>
    <lineage>
        <taxon>Eukaryota</taxon>
        <taxon>Metazoa</taxon>
        <taxon>Chordata</taxon>
        <taxon>Craniata</taxon>
        <taxon>Vertebrata</taxon>
        <taxon>Euteleostomi</taxon>
        <taxon>Amphibia</taxon>
        <taxon>Batrachia</taxon>
        <taxon>Anura</taxon>
        <taxon>Pipoidea</taxon>
        <taxon>Pipidae</taxon>
        <taxon>Xenopodinae</taxon>
        <taxon>Xenopus</taxon>
        <taxon>Xenopus</taxon>
    </lineage>
</organism>
<dbReference type="GO" id="GO:0005544">
    <property type="term" value="F:calcium-dependent phospholipid binding"/>
    <property type="evidence" value="ECO:0007669"/>
    <property type="project" value="TreeGrafter"/>
</dbReference>
<dbReference type="PANTHER" id="PTHR45761">
    <property type="entry name" value="EXTENDED SYNAPTOTAGMIN-LIKE PROTEIN 2, ISOFORM C"/>
    <property type="match status" value="1"/>
</dbReference>
<dbReference type="GO" id="GO:0031210">
    <property type="term" value="F:phosphatidylcholine binding"/>
    <property type="evidence" value="ECO:0007669"/>
    <property type="project" value="TreeGrafter"/>
</dbReference>